<dbReference type="EMBL" id="LAZP02000845">
    <property type="protein sequence ID" value="PFH55584.1"/>
    <property type="molecule type" value="Genomic_DNA"/>
</dbReference>
<evidence type="ECO:0000313" key="4">
    <source>
        <dbReference type="Proteomes" id="UP000037136"/>
    </source>
</evidence>
<dbReference type="Proteomes" id="UP000037136">
    <property type="component" value="Unassembled WGS sequence"/>
</dbReference>
<proteinExistence type="predicted"/>
<evidence type="ECO:0000313" key="3">
    <source>
        <dbReference type="EMBL" id="PFH55584.1"/>
    </source>
</evidence>
<keyword evidence="2" id="KW-0812">Transmembrane</keyword>
<accession>A0A2A9P333</accession>
<keyword evidence="2" id="KW-1133">Transmembrane helix</keyword>
<reference evidence="3 4" key="1">
    <citation type="journal article" date="2015" name="BMC Genomics">
        <title>Gene expression during zombie ant biting behavior reflects the complexity underlying fungal parasitic behavioral manipulation.</title>
        <authorList>
            <person name="de Bekker C."/>
            <person name="Ohm R.A."/>
            <person name="Loreto R.G."/>
            <person name="Sebastian A."/>
            <person name="Albert I."/>
            <person name="Merrow M."/>
            <person name="Brachmann A."/>
            <person name="Hughes D.P."/>
        </authorList>
    </citation>
    <scope>NUCLEOTIDE SEQUENCE [LARGE SCALE GENOMIC DNA]</scope>
    <source>
        <strain evidence="3 4">SC16a</strain>
    </source>
</reference>
<evidence type="ECO:0000256" key="2">
    <source>
        <dbReference type="SAM" id="Phobius"/>
    </source>
</evidence>
<comment type="caution">
    <text evidence="3">The sequence shown here is derived from an EMBL/GenBank/DDBJ whole genome shotgun (WGS) entry which is preliminary data.</text>
</comment>
<reference evidence="3 4" key="2">
    <citation type="journal article" date="2017" name="Sci. Rep.">
        <title>Ant-infecting Ophiocordyceps genomes reveal a high diversity of potential behavioral manipulation genes and a possible major role for enterotoxins.</title>
        <authorList>
            <person name="de Bekker C."/>
            <person name="Ohm R.A."/>
            <person name="Evans H.C."/>
            <person name="Brachmann A."/>
            <person name="Hughes D.P."/>
        </authorList>
    </citation>
    <scope>NUCLEOTIDE SEQUENCE [LARGE SCALE GENOMIC DNA]</scope>
    <source>
        <strain evidence="3 4">SC16a</strain>
    </source>
</reference>
<organism evidence="3 4">
    <name type="scientific">Ophiocordyceps unilateralis</name>
    <name type="common">Zombie-ant fungus</name>
    <name type="synonym">Torrubia unilateralis</name>
    <dbReference type="NCBI Taxonomy" id="268505"/>
    <lineage>
        <taxon>Eukaryota</taxon>
        <taxon>Fungi</taxon>
        <taxon>Dikarya</taxon>
        <taxon>Ascomycota</taxon>
        <taxon>Pezizomycotina</taxon>
        <taxon>Sordariomycetes</taxon>
        <taxon>Hypocreomycetidae</taxon>
        <taxon>Hypocreales</taxon>
        <taxon>Ophiocordycipitaceae</taxon>
        <taxon>Ophiocordyceps</taxon>
    </lineage>
</organism>
<feature type="compositionally biased region" description="Polar residues" evidence="1">
    <location>
        <begin position="150"/>
        <end position="163"/>
    </location>
</feature>
<feature type="transmembrane region" description="Helical" evidence="2">
    <location>
        <begin position="115"/>
        <end position="132"/>
    </location>
</feature>
<gene>
    <name evidence="3" type="ORF">XA68_17990</name>
</gene>
<keyword evidence="2" id="KW-0472">Membrane</keyword>
<dbReference type="AlphaFoldDB" id="A0A2A9P333"/>
<feature type="region of interest" description="Disordered" evidence="1">
    <location>
        <begin position="146"/>
        <end position="169"/>
    </location>
</feature>
<name>A0A2A9P333_OPHUN</name>
<evidence type="ECO:0000256" key="1">
    <source>
        <dbReference type="SAM" id="MobiDB-lite"/>
    </source>
</evidence>
<feature type="transmembrane region" description="Helical" evidence="2">
    <location>
        <begin position="47"/>
        <end position="65"/>
    </location>
</feature>
<keyword evidence="4" id="KW-1185">Reference proteome</keyword>
<protein>
    <submittedName>
        <fullName evidence="3">Uncharacterized protein</fullName>
    </submittedName>
</protein>
<sequence>MAFWQNITLVLLFLYSLSTLATFVASAVALIISLVHAAPTRVTLATYVAMSSIIALVTLVVFRQARAGAKVGQYHPLVIYRLTLATAILTVSAHSTTIPSDVFLKYPNTRVSGKLALRLGIISWFLGVYTLIMSTVSMAMAKTPPPLASGGQSSPIDPQTSTHLAKETV</sequence>